<dbReference type="KEGG" id="lpav:PLANPX_5203"/>
<keyword evidence="3" id="KW-1185">Reference proteome</keyword>
<name>A0A5K7XKC0_9BACT</name>
<reference evidence="3" key="1">
    <citation type="submission" date="2019-10" db="EMBL/GenBank/DDBJ databases">
        <title>Lacipirellula parvula gen. nov., sp. nov., representing a lineage of planctomycetes widespread in freshwater anoxic habitats, and description of the family Lacipirellulaceae.</title>
        <authorList>
            <person name="Dedysh S.N."/>
            <person name="Kulichevskaya I.S."/>
            <person name="Beletsky A.V."/>
            <person name="Rakitin A.L."/>
            <person name="Mardanov A.V."/>
            <person name="Ivanova A.A."/>
            <person name="Saltykova V.X."/>
            <person name="Rijpstra W.I.C."/>
            <person name="Sinninghe Damste J.S."/>
            <person name="Ravin N.V."/>
        </authorList>
    </citation>
    <scope>NUCLEOTIDE SEQUENCE [LARGE SCALE GENOMIC DNA]</scope>
    <source>
        <strain evidence="3">PX69</strain>
    </source>
</reference>
<evidence type="ECO:0000313" key="3">
    <source>
        <dbReference type="Proteomes" id="UP000326837"/>
    </source>
</evidence>
<sequence>MSIATQMAAVIDRWRSTAVNVPSHQSHQLSSHPVAWWFNTQNATTVELMRALASDTAYVTPGNPETSRIIKVFLRNDRPMGRTLAGDLPVIRQWIAEGAPTELGEVAPVAPSPPQKSPCHFPRRRRKNKPSTSW</sequence>
<feature type="region of interest" description="Disordered" evidence="1">
    <location>
        <begin position="103"/>
        <end position="134"/>
    </location>
</feature>
<evidence type="ECO:0000313" key="2">
    <source>
        <dbReference type="EMBL" id="BBO35591.1"/>
    </source>
</evidence>
<dbReference type="AlphaFoldDB" id="A0A5K7XKC0"/>
<dbReference type="Proteomes" id="UP000326837">
    <property type="component" value="Chromosome"/>
</dbReference>
<evidence type="ECO:0000256" key="1">
    <source>
        <dbReference type="SAM" id="MobiDB-lite"/>
    </source>
</evidence>
<feature type="compositionally biased region" description="Basic residues" evidence="1">
    <location>
        <begin position="121"/>
        <end position="134"/>
    </location>
</feature>
<organism evidence="2 3">
    <name type="scientific">Lacipirellula parvula</name>
    <dbReference type="NCBI Taxonomy" id="2650471"/>
    <lineage>
        <taxon>Bacteria</taxon>
        <taxon>Pseudomonadati</taxon>
        <taxon>Planctomycetota</taxon>
        <taxon>Planctomycetia</taxon>
        <taxon>Pirellulales</taxon>
        <taxon>Lacipirellulaceae</taxon>
        <taxon>Lacipirellula</taxon>
    </lineage>
</organism>
<gene>
    <name evidence="2" type="ORF">PLANPX_5203</name>
</gene>
<dbReference type="EMBL" id="AP021861">
    <property type="protein sequence ID" value="BBO35591.1"/>
    <property type="molecule type" value="Genomic_DNA"/>
</dbReference>
<protein>
    <submittedName>
        <fullName evidence="2">Uncharacterized protein</fullName>
    </submittedName>
</protein>
<accession>A0A5K7XKC0</accession>
<proteinExistence type="predicted"/>